<dbReference type="GO" id="GO:0019825">
    <property type="term" value="F:oxygen binding"/>
    <property type="evidence" value="ECO:0007669"/>
    <property type="project" value="InterPro"/>
</dbReference>
<evidence type="ECO:0000256" key="2">
    <source>
        <dbReference type="ARBA" id="ARBA00022448"/>
    </source>
</evidence>
<dbReference type="CDD" id="cd14773">
    <property type="entry name" value="TrHb2_PhHbO-like_O"/>
    <property type="match status" value="1"/>
</dbReference>
<dbReference type="PROSITE" id="PS01213">
    <property type="entry name" value="GLOBIN_FAM_2"/>
    <property type="match status" value="1"/>
</dbReference>
<dbReference type="AlphaFoldDB" id="A0A849P2N5"/>
<dbReference type="SUPFAM" id="SSF46458">
    <property type="entry name" value="Globin-like"/>
    <property type="match status" value="1"/>
</dbReference>
<dbReference type="RefSeq" id="WP_171680426.1">
    <property type="nucleotide sequence ID" value="NZ_JABGBN010000003.1"/>
</dbReference>
<keyword evidence="3" id="KW-0349">Heme</keyword>
<evidence type="ECO:0000313" key="7">
    <source>
        <dbReference type="EMBL" id="NOL51730.1"/>
    </source>
</evidence>
<dbReference type="InterPro" id="IPR001486">
    <property type="entry name" value="Hemoglobin_trunc"/>
</dbReference>
<reference evidence="7 8" key="1">
    <citation type="submission" date="2020-05" db="EMBL/GenBank/DDBJ databases">
        <authorList>
            <person name="Niu N."/>
        </authorList>
    </citation>
    <scope>NUCLEOTIDE SEQUENCE [LARGE SCALE GENOMIC DNA]</scope>
    <source>
        <strain evidence="7 8">3340-03</strain>
    </source>
</reference>
<evidence type="ECO:0000256" key="6">
    <source>
        <dbReference type="ARBA" id="ARBA00034496"/>
    </source>
</evidence>
<evidence type="ECO:0000256" key="5">
    <source>
        <dbReference type="ARBA" id="ARBA00023004"/>
    </source>
</evidence>
<organism evidence="7 8">
    <name type="scientific">Pelistega suis</name>
    <dbReference type="NCBI Taxonomy" id="1631957"/>
    <lineage>
        <taxon>Bacteria</taxon>
        <taxon>Pseudomonadati</taxon>
        <taxon>Pseudomonadota</taxon>
        <taxon>Betaproteobacteria</taxon>
        <taxon>Burkholderiales</taxon>
        <taxon>Alcaligenaceae</taxon>
        <taxon>Pelistega</taxon>
    </lineage>
</organism>
<keyword evidence="4" id="KW-0479">Metal-binding</keyword>
<dbReference type="GO" id="GO:0020037">
    <property type="term" value="F:heme binding"/>
    <property type="evidence" value="ECO:0007669"/>
    <property type="project" value="InterPro"/>
</dbReference>
<comment type="cofactor">
    <cofactor evidence="1">
        <name>heme</name>
        <dbReference type="ChEBI" id="CHEBI:30413"/>
    </cofactor>
</comment>
<dbReference type="GO" id="GO:0046872">
    <property type="term" value="F:metal ion binding"/>
    <property type="evidence" value="ECO:0007669"/>
    <property type="project" value="UniProtKB-KW"/>
</dbReference>
<gene>
    <name evidence="7" type="ORF">HKX39_06035</name>
</gene>
<keyword evidence="8" id="KW-1185">Reference proteome</keyword>
<dbReference type="Proteomes" id="UP000537862">
    <property type="component" value="Unassembled WGS sequence"/>
</dbReference>
<comment type="similarity">
    <text evidence="6">Belongs to the truncated hemoglobin family. Group II subfamily.</text>
</comment>
<dbReference type="PANTHER" id="PTHR47366:SF1">
    <property type="entry name" value="TWO-ON-TWO HEMOGLOBIN-3"/>
    <property type="match status" value="1"/>
</dbReference>
<dbReference type="InterPro" id="IPR009050">
    <property type="entry name" value="Globin-like_sf"/>
</dbReference>
<dbReference type="InterPro" id="IPR019795">
    <property type="entry name" value="Globin_bac-like_CS"/>
</dbReference>
<name>A0A849P2N5_9BURK</name>
<evidence type="ECO:0000256" key="3">
    <source>
        <dbReference type="ARBA" id="ARBA00022617"/>
    </source>
</evidence>
<protein>
    <submittedName>
        <fullName evidence="7">Group II truncated hemoglobin</fullName>
    </submittedName>
</protein>
<sequence length="139" mass="16159">MVKATIQTPSLEELVTYYDRLGGEQGVRDIVERFYDLMDLDPQFKELRDTHGATLEPARMKLYLFLSGWLGGPDLYVERFGHPRLRARHMPFSIGIVERDQWLQCMAQALQDQGVEGELFDKLMAAFFGVADWMRNRDD</sequence>
<evidence type="ECO:0000313" key="8">
    <source>
        <dbReference type="Proteomes" id="UP000537862"/>
    </source>
</evidence>
<dbReference type="GO" id="GO:0005344">
    <property type="term" value="F:oxygen carrier activity"/>
    <property type="evidence" value="ECO:0007669"/>
    <property type="project" value="InterPro"/>
</dbReference>
<dbReference type="EMBL" id="JABGBN010000003">
    <property type="protein sequence ID" value="NOL51730.1"/>
    <property type="molecule type" value="Genomic_DNA"/>
</dbReference>
<keyword evidence="2" id="KW-0813">Transport</keyword>
<proteinExistence type="inferred from homology"/>
<keyword evidence="5" id="KW-0408">Iron</keyword>
<dbReference type="PANTHER" id="PTHR47366">
    <property type="entry name" value="TWO-ON-TWO HEMOGLOBIN-3"/>
    <property type="match status" value="1"/>
</dbReference>
<dbReference type="Gene3D" id="1.10.490.10">
    <property type="entry name" value="Globins"/>
    <property type="match status" value="1"/>
</dbReference>
<dbReference type="InterPro" id="IPR044203">
    <property type="entry name" value="GlbO/GLB3-like"/>
</dbReference>
<comment type="caution">
    <text evidence="7">The sequence shown here is derived from an EMBL/GenBank/DDBJ whole genome shotgun (WGS) entry which is preliminary data.</text>
</comment>
<dbReference type="Pfam" id="PF01152">
    <property type="entry name" value="Bac_globin"/>
    <property type="match status" value="1"/>
</dbReference>
<dbReference type="InterPro" id="IPR012292">
    <property type="entry name" value="Globin/Proto"/>
</dbReference>
<evidence type="ECO:0000256" key="4">
    <source>
        <dbReference type="ARBA" id="ARBA00022723"/>
    </source>
</evidence>
<accession>A0A849P2N5</accession>
<evidence type="ECO:0000256" key="1">
    <source>
        <dbReference type="ARBA" id="ARBA00001971"/>
    </source>
</evidence>